<reference evidence="1 2" key="1">
    <citation type="submission" date="2019-04" db="EMBL/GenBank/DDBJ databases">
        <authorList>
            <person name="Park S."/>
            <person name="Yoon J.-H."/>
        </authorList>
    </citation>
    <scope>NUCLEOTIDE SEQUENCE [LARGE SCALE GENOMIC DNA]</scope>
    <source>
        <strain evidence="1 2">HJM-18</strain>
    </source>
</reference>
<dbReference type="Proteomes" id="UP000298325">
    <property type="component" value="Unassembled WGS sequence"/>
</dbReference>
<proteinExistence type="predicted"/>
<accession>A0A4Z1BPB8</accession>
<evidence type="ECO:0000313" key="2">
    <source>
        <dbReference type="Proteomes" id="UP000298325"/>
    </source>
</evidence>
<evidence type="ECO:0000313" key="1">
    <source>
        <dbReference type="EMBL" id="TGN38851.1"/>
    </source>
</evidence>
<sequence length="123" mass="13490">MPAIEKFVVDKKKESISWSCFGQTRNKTIPGLDQAIVESKNGNILVLAGANGSPNKLVILDGEGRISCELSPPEGFQFYYLSNHPEIGGAVVCVTDESIDGWNDWFFGIDFSNASLFRHCPAH</sequence>
<name>A0A4Z1BPB8_9GAMM</name>
<dbReference type="OrthoDB" id="6388409at2"/>
<gene>
    <name evidence="1" type="ORF">E5Q11_14055</name>
</gene>
<dbReference type="EMBL" id="SRPF01000004">
    <property type="protein sequence ID" value="TGN38851.1"/>
    <property type="molecule type" value="Genomic_DNA"/>
</dbReference>
<organism evidence="1 2">
    <name type="scientific">Marinobacter confluentis</name>
    <dbReference type="NCBI Taxonomy" id="1697557"/>
    <lineage>
        <taxon>Bacteria</taxon>
        <taxon>Pseudomonadati</taxon>
        <taxon>Pseudomonadota</taxon>
        <taxon>Gammaproteobacteria</taxon>
        <taxon>Pseudomonadales</taxon>
        <taxon>Marinobacteraceae</taxon>
        <taxon>Marinobacter</taxon>
    </lineage>
</organism>
<keyword evidence="2" id="KW-1185">Reference proteome</keyword>
<comment type="caution">
    <text evidence="1">The sequence shown here is derived from an EMBL/GenBank/DDBJ whole genome shotgun (WGS) entry which is preliminary data.</text>
</comment>
<dbReference type="RefSeq" id="WP_135804076.1">
    <property type="nucleotide sequence ID" value="NZ_SRPF01000004.1"/>
</dbReference>
<protein>
    <submittedName>
        <fullName evidence="1">Uncharacterized protein</fullName>
    </submittedName>
</protein>
<dbReference type="AlphaFoldDB" id="A0A4Z1BPB8"/>